<dbReference type="CDD" id="cd14831">
    <property type="entry name" value="AP1_sigma"/>
    <property type="match status" value="1"/>
</dbReference>
<evidence type="ECO:0000256" key="9">
    <source>
        <dbReference type="PIRNR" id="PIRNR015588"/>
    </source>
</evidence>
<dbReference type="PANTHER" id="PTHR11753">
    <property type="entry name" value="ADAPTOR COMPLEXES SMALL SUBUNIT FAMILY"/>
    <property type="match status" value="1"/>
</dbReference>
<dbReference type="GO" id="GO:0006886">
    <property type="term" value="P:intracellular protein transport"/>
    <property type="evidence" value="ECO:0007669"/>
    <property type="project" value="UniProtKB-UniRule"/>
</dbReference>
<evidence type="ECO:0000256" key="4">
    <source>
        <dbReference type="ARBA" id="ARBA00022448"/>
    </source>
</evidence>
<dbReference type="InterPro" id="IPR011012">
    <property type="entry name" value="Longin-like_dom_sf"/>
</dbReference>
<reference evidence="11" key="1">
    <citation type="submission" date="2020-01" db="EMBL/GenBank/DDBJ databases">
        <title>Development of genomics and gene disruption for Polysphondylium violaceum indicates a role for the polyketide synthase stlB in stalk morphogenesis.</title>
        <authorList>
            <person name="Narita B."/>
            <person name="Kawabe Y."/>
            <person name="Kin K."/>
            <person name="Saito T."/>
            <person name="Gibbs R."/>
            <person name="Kuspa A."/>
            <person name="Muzny D."/>
            <person name="Queller D."/>
            <person name="Richards S."/>
            <person name="Strassman J."/>
            <person name="Sucgang R."/>
            <person name="Worley K."/>
            <person name="Schaap P."/>
        </authorList>
    </citation>
    <scope>NUCLEOTIDE SEQUENCE</scope>
    <source>
        <strain evidence="11">QSvi11</strain>
    </source>
</reference>
<keyword evidence="4 9" id="KW-0813">Transport</keyword>
<organism evidence="11 12">
    <name type="scientific">Polysphondylium violaceum</name>
    <dbReference type="NCBI Taxonomy" id="133409"/>
    <lineage>
        <taxon>Eukaryota</taxon>
        <taxon>Amoebozoa</taxon>
        <taxon>Evosea</taxon>
        <taxon>Eumycetozoa</taxon>
        <taxon>Dictyostelia</taxon>
        <taxon>Dictyosteliales</taxon>
        <taxon>Dictyosteliaceae</taxon>
        <taxon>Polysphondylium</taxon>
    </lineage>
</organism>
<feature type="domain" description="AP complex mu/sigma subunit" evidence="10">
    <location>
        <begin position="2"/>
        <end position="131"/>
    </location>
</feature>
<dbReference type="AlphaFoldDB" id="A0A8J4V1Y4"/>
<evidence type="ECO:0000313" key="11">
    <source>
        <dbReference type="EMBL" id="KAF2077670.1"/>
    </source>
</evidence>
<evidence type="ECO:0000256" key="2">
    <source>
        <dbReference type="ARBA" id="ARBA00004601"/>
    </source>
</evidence>
<evidence type="ECO:0000256" key="8">
    <source>
        <dbReference type="ARBA" id="ARBA00023329"/>
    </source>
</evidence>
<comment type="caution">
    <text evidence="11">The sequence shown here is derived from an EMBL/GenBank/DDBJ whole genome shotgun (WGS) entry which is preliminary data.</text>
</comment>
<name>A0A8J4V1Y4_9MYCE</name>
<comment type="subcellular location">
    <subcellularLocation>
        <location evidence="1">Cytoplasmic vesicle membrane</location>
    </subcellularLocation>
    <subcellularLocation>
        <location evidence="2">Golgi apparatus</location>
        <location evidence="2">trans-Golgi network</location>
    </subcellularLocation>
</comment>
<evidence type="ECO:0000256" key="5">
    <source>
        <dbReference type="ARBA" id="ARBA00022927"/>
    </source>
</evidence>
<dbReference type="GO" id="GO:0030121">
    <property type="term" value="C:AP-1 adaptor complex"/>
    <property type="evidence" value="ECO:0007669"/>
    <property type="project" value="InterPro"/>
</dbReference>
<dbReference type="GO" id="GO:0035615">
    <property type="term" value="F:clathrin adaptor activity"/>
    <property type="evidence" value="ECO:0007669"/>
    <property type="project" value="InterPro"/>
</dbReference>
<evidence type="ECO:0000256" key="1">
    <source>
        <dbReference type="ARBA" id="ARBA00004156"/>
    </source>
</evidence>
<proteinExistence type="inferred from homology"/>
<gene>
    <name evidence="11" type="ORF">CYY_001058</name>
</gene>
<dbReference type="InterPro" id="IPR022775">
    <property type="entry name" value="AP_mu_sigma_su"/>
</dbReference>
<evidence type="ECO:0000256" key="3">
    <source>
        <dbReference type="ARBA" id="ARBA00006972"/>
    </source>
</evidence>
<dbReference type="EMBL" id="AJWJ01000023">
    <property type="protein sequence ID" value="KAF2077670.1"/>
    <property type="molecule type" value="Genomic_DNA"/>
</dbReference>
<dbReference type="InterPro" id="IPR016635">
    <property type="entry name" value="AP_complex_ssu"/>
</dbReference>
<keyword evidence="5 9" id="KW-0653">Protein transport</keyword>
<keyword evidence="8" id="KW-0968">Cytoplasmic vesicle</keyword>
<accession>A0A8J4V1Y4</accession>
<evidence type="ECO:0000256" key="7">
    <source>
        <dbReference type="ARBA" id="ARBA00023136"/>
    </source>
</evidence>
<keyword evidence="6" id="KW-0333">Golgi apparatus</keyword>
<dbReference type="SUPFAM" id="SSF64356">
    <property type="entry name" value="SNARE-like"/>
    <property type="match status" value="1"/>
</dbReference>
<evidence type="ECO:0000259" key="10">
    <source>
        <dbReference type="Pfam" id="PF01217"/>
    </source>
</evidence>
<keyword evidence="7 9" id="KW-0472">Membrane</keyword>
<dbReference type="FunFam" id="3.30.450.60:FF:000010">
    <property type="entry name" value="AP complex subunit sigma"/>
    <property type="match status" value="1"/>
</dbReference>
<dbReference type="PIRSF" id="PIRSF015588">
    <property type="entry name" value="AP_complex_sigma"/>
    <property type="match status" value="1"/>
</dbReference>
<keyword evidence="12" id="KW-1185">Reference proteome</keyword>
<evidence type="ECO:0000256" key="6">
    <source>
        <dbReference type="ARBA" id="ARBA00023034"/>
    </source>
</evidence>
<comment type="similarity">
    <text evidence="3 9">Belongs to the adaptor complexes small subunit family.</text>
</comment>
<protein>
    <recommendedName>
        <fullName evidence="9">AP complex subunit sigma</fullName>
    </recommendedName>
</protein>
<dbReference type="InterPro" id="IPR044733">
    <property type="entry name" value="AP1_sigma"/>
</dbReference>
<dbReference type="Pfam" id="PF01217">
    <property type="entry name" value="Clat_adaptor_s"/>
    <property type="match status" value="1"/>
</dbReference>
<dbReference type="OrthoDB" id="371463at2759"/>
<sequence>MLLAFNRQGKVRLSKFYSTYTAKEKARYTREIINNVLSRGPNHCNFVLWREYTLVYQKYASLYFIIITDQSDNELISLEVIHQYVVILDTIFENICELDLIYDFERAYLVLDEFLLAGEMQDTSSKEIVKNYREALAFEKHILITEALDQTFSGM</sequence>
<evidence type="ECO:0000313" key="12">
    <source>
        <dbReference type="Proteomes" id="UP000695562"/>
    </source>
</evidence>
<dbReference type="Proteomes" id="UP000695562">
    <property type="component" value="Unassembled WGS sequence"/>
</dbReference>
<dbReference type="Gene3D" id="3.30.450.60">
    <property type="match status" value="1"/>
</dbReference>